<dbReference type="InterPro" id="IPR035965">
    <property type="entry name" value="PAS-like_dom_sf"/>
</dbReference>
<evidence type="ECO:0000259" key="7">
    <source>
        <dbReference type="PROSITE" id="PS50112"/>
    </source>
</evidence>
<dbReference type="CDD" id="cd00130">
    <property type="entry name" value="PAS"/>
    <property type="match status" value="2"/>
</dbReference>
<dbReference type="Pfam" id="PF13426">
    <property type="entry name" value="PAS_9"/>
    <property type="match status" value="2"/>
</dbReference>
<dbReference type="InterPro" id="IPR000014">
    <property type="entry name" value="PAS"/>
</dbReference>
<dbReference type="EC" id="2.7.13.3" evidence="2"/>
<dbReference type="SUPFAM" id="SSF55785">
    <property type="entry name" value="PYP-like sensor domain (PAS domain)"/>
    <property type="match status" value="2"/>
</dbReference>
<dbReference type="OrthoDB" id="9766459at2"/>
<evidence type="ECO:0000256" key="1">
    <source>
        <dbReference type="ARBA" id="ARBA00000085"/>
    </source>
</evidence>
<keyword evidence="3" id="KW-0597">Phosphoprotein</keyword>
<feature type="domain" description="PAS" evidence="7">
    <location>
        <begin position="154"/>
        <end position="227"/>
    </location>
</feature>
<keyword evidence="4" id="KW-0808">Transferase</keyword>
<dbReference type="InterPro" id="IPR003661">
    <property type="entry name" value="HisK_dim/P_dom"/>
</dbReference>
<evidence type="ECO:0000259" key="8">
    <source>
        <dbReference type="PROSITE" id="PS50113"/>
    </source>
</evidence>
<dbReference type="GO" id="GO:0000155">
    <property type="term" value="F:phosphorelay sensor kinase activity"/>
    <property type="evidence" value="ECO:0007669"/>
    <property type="project" value="InterPro"/>
</dbReference>
<dbReference type="Proteomes" id="UP000186551">
    <property type="component" value="Unassembled WGS sequence"/>
</dbReference>
<dbReference type="STRING" id="1797110.A3841_16385"/>
<dbReference type="InterPro" id="IPR005467">
    <property type="entry name" value="His_kinase_dom"/>
</dbReference>
<dbReference type="Gene3D" id="3.30.450.20">
    <property type="entry name" value="PAS domain"/>
    <property type="match status" value="2"/>
</dbReference>
<dbReference type="SUPFAM" id="SSF47384">
    <property type="entry name" value="Homodimeric domain of signal transducing histidine kinase"/>
    <property type="match status" value="1"/>
</dbReference>
<dbReference type="EMBL" id="LVWA01000005">
    <property type="protein sequence ID" value="OKL39943.1"/>
    <property type="molecule type" value="Genomic_DNA"/>
</dbReference>
<accession>A0A1Q5PCM3</accession>
<organism evidence="9 10">
    <name type="scientific">Pontibacter flavimaris</name>
    <dbReference type="NCBI Taxonomy" id="1797110"/>
    <lineage>
        <taxon>Bacteria</taxon>
        <taxon>Pseudomonadati</taxon>
        <taxon>Bacteroidota</taxon>
        <taxon>Cytophagia</taxon>
        <taxon>Cytophagales</taxon>
        <taxon>Hymenobacteraceae</taxon>
        <taxon>Pontibacter</taxon>
    </lineage>
</organism>
<dbReference type="InterPro" id="IPR036097">
    <property type="entry name" value="HisK_dim/P_sf"/>
</dbReference>
<dbReference type="AlphaFoldDB" id="A0A1Q5PCM3"/>
<feature type="domain" description="Histidine kinase" evidence="6">
    <location>
        <begin position="298"/>
        <end position="511"/>
    </location>
</feature>
<dbReference type="PROSITE" id="PS50112">
    <property type="entry name" value="PAS"/>
    <property type="match status" value="2"/>
</dbReference>
<dbReference type="CDD" id="cd00075">
    <property type="entry name" value="HATPase"/>
    <property type="match status" value="1"/>
</dbReference>
<feature type="domain" description="PAC" evidence="8">
    <location>
        <begin position="229"/>
        <end position="281"/>
    </location>
</feature>
<dbReference type="PRINTS" id="PR00344">
    <property type="entry name" value="BCTRLSENSOR"/>
</dbReference>
<dbReference type="InterPro" id="IPR052162">
    <property type="entry name" value="Sensor_kinase/Photoreceptor"/>
</dbReference>
<dbReference type="Gene3D" id="3.30.565.10">
    <property type="entry name" value="Histidine kinase-like ATPase, C-terminal domain"/>
    <property type="match status" value="1"/>
</dbReference>
<dbReference type="PROSITE" id="PS50113">
    <property type="entry name" value="PAC"/>
    <property type="match status" value="2"/>
</dbReference>
<dbReference type="CDD" id="cd00082">
    <property type="entry name" value="HisKA"/>
    <property type="match status" value="1"/>
</dbReference>
<dbReference type="SMART" id="SM00086">
    <property type="entry name" value="PAC"/>
    <property type="match status" value="2"/>
</dbReference>
<dbReference type="PROSITE" id="PS50109">
    <property type="entry name" value="HIS_KIN"/>
    <property type="match status" value="1"/>
</dbReference>
<dbReference type="InterPro" id="IPR001610">
    <property type="entry name" value="PAC"/>
</dbReference>
<dbReference type="PANTHER" id="PTHR43304:SF1">
    <property type="entry name" value="PAC DOMAIN-CONTAINING PROTEIN"/>
    <property type="match status" value="1"/>
</dbReference>
<dbReference type="InterPro" id="IPR036890">
    <property type="entry name" value="HATPase_C_sf"/>
</dbReference>
<keyword evidence="5 9" id="KW-0418">Kinase</keyword>
<evidence type="ECO:0000256" key="3">
    <source>
        <dbReference type="ARBA" id="ARBA00022553"/>
    </source>
</evidence>
<dbReference type="Pfam" id="PF02518">
    <property type="entry name" value="HATPase_c"/>
    <property type="match status" value="1"/>
</dbReference>
<proteinExistence type="predicted"/>
<evidence type="ECO:0000259" key="6">
    <source>
        <dbReference type="PROSITE" id="PS50109"/>
    </source>
</evidence>
<dbReference type="PANTHER" id="PTHR43304">
    <property type="entry name" value="PHYTOCHROME-LIKE PROTEIN CPH1"/>
    <property type="match status" value="1"/>
</dbReference>
<dbReference type="InterPro" id="IPR003594">
    <property type="entry name" value="HATPase_dom"/>
</dbReference>
<dbReference type="SMART" id="SM00091">
    <property type="entry name" value="PAS"/>
    <property type="match status" value="2"/>
</dbReference>
<feature type="domain" description="PAC" evidence="8">
    <location>
        <begin position="93"/>
        <end position="146"/>
    </location>
</feature>
<dbReference type="Pfam" id="PF00512">
    <property type="entry name" value="HisKA"/>
    <property type="match status" value="1"/>
</dbReference>
<dbReference type="SUPFAM" id="SSF55874">
    <property type="entry name" value="ATPase domain of HSP90 chaperone/DNA topoisomerase II/histidine kinase"/>
    <property type="match status" value="1"/>
</dbReference>
<evidence type="ECO:0000313" key="10">
    <source>
        <dbReference type="Proteomes" id="UP000186551"/>
    </source>
</evidence>
<dbReference type="InterPro" id="IPR000700">
    <property type="entry name" value="PAS-assoc_C"/>
</dbReference>
<gene>
    <name evidence="9" type="ORF">A3841_16385</name>
</gene>
<feature type="domain" description="PAS" evidence="7">
    <location>
        <begin position="18"/>
        <end position="91"/>
    </location>
</feature>
<reference evidence="9 10" key="1">
    <citation type="submission" date="2016-03" db="EMBL/GenBank/DDBJ databases">
        <title>Genome sequence of Pontibacter sp. nov., of the family cytophagaceae, isolated from marine sediment of the Yellow Sea, China.</title>
        <authorList>
            <person name="Zhang G."/>
            <person name="Zhang R."/>
        </authorList>
    </citation>
    <scope>NUCLEOTIDE SEQUENCE [LARGE SCALE GENOMIC DNA]</scope>
    <source>
        <strain evidence="9 10">S10-8</strain>
    </source>
</reference>
<dbReference type="SMART" id="SM00387">
    <property type="entry name" value="HATPase_c"/>
    <property type="match status" value="1"/>
</dbReference>
<evidence type="ECO:0000313" key="9">
    <source>
        <dbReference type="EMBL" id="OKL39943.1"/>
    </source>
</evidence>
<dbReference type="RefSeq" id="WP_073852050.1">
    <property type="nucleotide sequence ID" value="NZ_LVWA01000005.1"/>
</dbReference>
<sequence>MSEENYTLRDSSELLSDNQDLYRLLVQGVHDYAIFLLSPSGFIQTWNAGAEKIKGYKAAEIIGQHFSIFYPEAAIRIQHPELELKYAREHGRFEEEGWRLKKDGSPFWANVIITAIRSQDSDRLIGFSKITRDLTDRKLLEDKLSRTMAELRDSEERARLLTESVRDYAIFMLTPDGIVASWNRGAEKIKGYKAEEIIGKHFSTFYTQEARDKKFTEYELSKALQDGRFEDEGWRVRKDGSTFWANVIITPVYNAERKLLGFSKITRDNSEKRKNEELMRKNKELHKINTDLDNFVYTASHDLKAPISNLEGLVSLLKMDLGPDLEKHQEVVTRIDRSIHRLNSIIFDLTDISRVQHEVHQVEKVELAELMADVEDSLENLIFSCNAIIEKDFSAFSHLSYSRKNLRSILFNLVSNAIKYASPERRPLIRIKTEEQEGQYVLSVSDNGLGIDEKHQQKIFSMFRRLHTHVEGTGLGLYLVKRILENSEDRIEVESEEGKGSTFRLYFHQRPV</sequence>
<dbReference type="Gene3D" id="1.10.287.130">
    <property type="match status" value="1"/>
</dbReference>
<protein>
    <recommendedName>
        <fullName evidence="2">histidine kinase</fullName>
        <ecNumber evidence="2">2.7.13.3</ecNumber>
    </recommendedName>
</protein>
<evidence type="ECO:0000256" key="4">
    <source>
        <dbReference type="ARBA" id="ARBA00022679"/>
    </source>
</evidence>
<evidence type="ECO:0000256" key="2">
    <source>
        <dbReference type="ARBA" id="ARBA00012438"/>
    </source>
</evidence>
<comment type="catalytic activity">
    <reaction evidence="1">
        <text>ATP + protein L-histidine = ADP + protein N-phospho-L-histidine.</text>
        <dbReference type="EC" id="2.7.13.3"/>
    </reaction>
</comment>
<comment type="caution">
    <text evidence="9">The sequence shown here is derived from an EMBL/GenBank/DDBJ whole genome shotgun (WGS) entry which is preliminary data.</text>
</comment>
<dbReference type="InterPro" id="IPR004358">
    <property type="entry name" value="Sig_transdc_His_kin-like_C"/>
</dbReference>
<keyword evidence="10" id="KW-1185">Reference proteome</keyword>
<dbReference type="NCBIfam" id="TIGR00229">
    <property type="entry name" value="sensory_box"/>
    <property type="match status" value="2"/>
</dbReference>
<evidence type="ECO:0000256" key="5">
    <source>
        <dbReference type="ARBA" id="ARBA00022777"/>
    </source>
</evidence>
<name>A0A1Q5PCM3_9BACT</name>
<dbReference type="SMART" id="SM00388">
    <property type="entry name" value="HisKA"/>
    <property type="match status" value="1"/>
</dbReference>